<organism evidence="1 2">
    <name type="scientific">Ditylenchus dipsaci</name>
    <dbReference type="NCBI Taxonomy" id="166011"/>
    <lineage>
        <taxon>Eukaryota</taxon>
        <taxon>Metazoa</taxon>
        <taxon>Ecdysozoa</taxon>
        <taxon>Nematoda</taxon>
        <taxon>Chromadorea</taxon>
        <taxon>Rhabditida</taxon>
        <taxon>Tylenchina</taxon>
        <taxon>Tylenchomorpha</taxon>
        <taxon>Sphaerularioidea</taxon>
        <taxon>Anguinidae</taxon>
        <taxon>Anguininae</taxon>
        <taxon>Ditylenchus</taxon>
    </lineage>
</organism>
<dbReference type="Proteomes" id="UP000887574">
    <property type="component" value="Unplaced"/>
</dbReference>
<dbReference type="WBParaSite" id="jg8781">
    <property type="protein sequence ID" value="jg8781"/>
    <property type="gene ID" value="jg8781"/>
</dbReference>
<keyword evidence="1" id="KW-1185">Reference proteome</keyword>
<dbReference type="AlphaFoldDB" id="A0A915ESB3"/>
<name>A0A915ESB3_9BILA</name>
<sequence length="128" mass="14640">MKKQFHAVNQELCKAPEFALFGDDIPVIVRLMKYKVGKKPKSLSDARDSNIGREIINCEELVQKMRTEKFCGGITETDQDIVYIVNFGFSFEYYPSKSFKSLMAKHSCLSRTFQTRAFHTGFGVQSPL</sequence>
<reference evidence="2" key="1">
    <citation type="submission" date="2022-11" db="UniProtKB">
        <authorList>
            <consortium name="WormBaseParasite"/>
        </authorList>
    </citation>
    <scope>IDENTIFICATION</scope>
</reference>
<accession>A0A915ESB3</accession>
<evidence type="ECO:0000313" key="2">
    <source>
        <dbReference type="WBParaSite" id="jg8781"/>
    </source>
</evidence>
<proteinExistence type="predicted"/>
<protein>
    <submittedName>
        <fullName evidence="2">Uncharacterized protein</fullName>
    </submittedName>
</protein>
<evidence type="ECO:0000313" key="1">
    <source>
        <dbReference type="Proteomes" id="UP000887574"/>
    </source>
</evidence>